<proteinExistence type="predicted"/>
<evidence type="ECO:0000256" key="1">
    <source>
        <dbReference type="SAM" id="MobiDB-lite"/>
    </source>
</evidence>
<dbReference type="VEuPathDB" id="FungiDB:TREMEDRAFT_56224"/>
<dbReference type="STRING" id="5217.A0A4Q1BAE0"/>
<protein>
    <recommendedName>
        <fullName evidence="2">Atos-like conserved domain-containing protein</fullName>
    </recommendedName>
</protein>
<dbReference type="Proteomes" id="UP000289152">
    <property type="component" value="Unassembled WGS sequence"/>
</dbReference>
<keyword evidence="4" id="KW-1185">Reference proteome</keyword>
<accession>A0A4Q1BAE0</accession>
<feature type="domain" description="Atos-like conserved" evidence="2">
    <location>
        <begin position="44"/>
        <end position="113"/>
    </location>
</feature>
<feature type="compositionally biased region" description="Basic and acidic residues" evidence="1">
    <location>
        <begin position="517"/>
        <end position="529"/>
    </location>
</feature>
<dbReference type="InterPro" id="IPR025261">
    <property type="entry name" value="Atos-like_cons_dom"/>
</dbReference>
<feature type="region of interest" description="Disordered" evidence="1">
    <location>
        <begin position="317"/>
        <end position="349"/>
    </location>
</feature>
<dbReference type="PANTHER" id="PTHR13199">
    <property type="entry name" value="GH03947P"/>
    <property type="match status" value="1"/>
</dbReference>
<dbReference type="InParanoid" id="A0A4Q1BAE0"/>
<evidence type="ECO:0000313" key="3">
    <source>
        <dbReference type="EMBL" id="RXK35748.1"/>
    </source>
</evidence>
<dbReference type="OrthoDB" id="8625101at2759"/>
<dbReference type="InterPro" id="IPR051506">
    <property type="entry name" value="ATOS_Transcription_Regulators"/>
</dbReference>
<comment type="caution">
    <text evidence="3">The sequence shown here is derived from an EMBL/GenBank/DDBJ whole genome shotgun (WGS) entry which is preliminary data.</text>
</comment>
<dbReference type="AlphaFoldDB" id="A0A4Q1BAE0"/>
<dbReference type="SMART" id="SM01177">
    <property type="entry name" value="DUF4210"/>
    <property type="match status" value="1"/>
</dbReference>
<feature type="region of interest" description="Disordered" evidence="1">
    <location>
        <begin position="274"/>
        <end position="296"/>
    </location>
</feature>
<evidence type="ECO:0000313" key="4">
    <source>
        <dbReference type="Proteomes" id="UP000289152"/>
    </source>
</evidence>
<gene>
    <name evidence="3" type="ORF">M231_06989</name>
</gene>
<feature type="compositionally biased region" description="Polar residues" evidence="1">
    <location>
        <begin position="1"/>
        <end position="31"/>
    </location>
</feature>
<dbReference type="PANTHER" id="PTHR13199:SF11">
    <property type="entry name" value="PROTEIN ATOSSA"/>
    <property type="match status" value="1"/>
</dbReference>
<feature type="region of interest" description="Disordered" evidence="1">
    <location>
        <begin position="1"/>
        <end position="41"/>
    </location>
</feature>
<feature type="compositionally biased region" description="Polar residues" evidence="1">
    <location>
        <begin position="493"/>
        <end position="503"/>
    </location>
</feature>
<organism evidence="3 4">
    <name type="scientific">Tremella mesenterica</name>
    <name type="common">Jelly fungus</name>
    <dbReference type="NCBI Taxonomy" id="5217"/>
    <lineage>
        <taxon>Eukaryota</taxon>
        <taxon>Fungi</taxon>
        <taxon>Dikarya</taxon>
        <taxon>Basidiomycota</taxon>
        <taxon>Agaricomycotina</taxon>
        <taxon>Tremellomycetes</taxon>
        <taxon>Tremellales</taxon>
        <taxon>Tremellaceae</taxon>
        <taxon>Tremella</taxon>
    </lineage>
</organism>
<feature type="compositionally biased region" description="Basic residues" evidence="1">
    <location>
        <begin position="319"/>
        <end position="330"/>
    </location>
</feature>
<feature type="region of interest" description="Disordered" evidence="1">
    <location>
        <begin position="458"/>
        <end position="536"/>
    </location>
</feature>
<reference evidence="3 4" key="1">
    <citation type="submission" date="2016-06" db="EMBL/GenBank/DDBJ databases">
        <title>Evolution of pathogenesis and genome organization in the Tremellales.</title>
        <authorList>
            <person name="Cuomo C."/>
            <person name="Litvintseva A."/>
            <person name="Heitman J."/>
            <person name="Chen Y."/>
            <person name="Sun S."/>
            <person name="Springer D."/>
            <person name="Dromer F."/>
            <person name="Young S."/>
            <person name="Zeng Q."/>
            <person name="Chapman S."/>
            <person name="Gujja S."/>
            <person name="Saif S."/>
            <person name="Birren B."/>
        </authorList>
    </citation>
    <scope>NUCLEOTIDE SEQUENCE [LARGE SCALE GENOMIC DNA]</scope>
    <source>
        <strain evidence="3 4">ATCC 28783</strain>
    </source>
</reference>
<sequence length="536" mass="59285">MKPISLSSKTIPTPSSSRNINPNLSKDSNQTPSPPLSLSRSHPLAGSFPLSLLHSRMSLAQPHSPDGGFTLHIGSLGKGRGCPPELRGPEHIKIPFSATYYDLEEKGRGTPWVANVDLEQYYFTTYTIPSNSSSYNSQVNALTSPIPKPTSTLYPSTIMTPPLDSHTSHQPHRTVMTPVHHFTPPTRYPTHQTGIMTPPMDSTHLDIGRHLSGVVKEKKGKIPDYPGYRVAPVGQLQILVKSSKAAIKVFLIPYDLRGIPIGGRLLARERTYVSSPSPAFSSSPSSSFPSRSSGSPGISGESLRYACQLQFVCLPSRSPSKHTSSRKSNHSSHSEGSEQADVTEDSWITENGITPEISKAIPIRQSKHCKGCMKGKKEEKEEEKSYYVSKNIKLVFTSSPPEKDEIVRVERMDEVVLPSPSLFSENTVGVAVWGSSPDSTPQAKRRAEEWKLIQRRWEEDEEEEEVLDFGRKSTVRQSPRKTDRTQGFHPTSRPVSPSPTISRPASPLLVRPRGRRGSTEDRELSERLRAITMPSE</sequence>
<evidence type="ECO:0000259" key="2">
    <source>
        <dbReference type="SMART" id="SM01177"/>
    </source>
</evidence>
<dbReference type="EMBL" id="SDIL01000123">
    <property type="protein sequence ID" value="RXK35748.1"/>
    <property type="molecule type" value="Genomic_DNA"/>
</dbReference>
<name>A0A4Q1BAE0_TREME</name>
<dbReference type="Pfam" id="PF13915">
    <property type="entry name" value="DUF4210"/>
    <property type="match status" value="1"/>
</dbReference>